<dbReference type="AlphaFoldDB" id="A0A383VLD1"/>
<protein>
    <submittedName>
        <fullName evidence="2">Uncharacterized protein</fullName>
    </submittedName>
</protein>
<dbReference type="EMBL" id="FNXT01000695">
    <property type="protein sequence ID" value="SZX66347.1"/>
    <property type="molecule type" value="Genomic_DNA"/>
</dbReference>
<gene>
    <name evidence="2" type="ORF">BQ4739_LOCUS6769</name>
</gene>
<accession>A0A383VLD1</accession>
<evidence type="ECO:0000313" key="2">
    <source>
        <dbReference type="EMBL" id="SZX66347.1"/>
    </source>
</evidence>
<evidence type="ECO:0000256" key="1">
    <source>
        <dbReference type="SAM" id="MobiDB-lite"/>
    </source>
</evidence>
<name>A0A383VLD1_TETOB</name>
<feature type="region of interest" description="Disordered" evidence="1">
    <location>
        <begin position="119"/>
        <end position="144"/>
    </location>
</feature>
<reference evidence="2 3" key="1">
    <citation type="submission" date="2016-10" db="EMBL/GenBank/DDBJ databases">
        <authorList>
            <person name="Cai Z."/>
        </authorList>
    </citation>
    <scope>NUCLEOTIDE SEQUENCE [LARGE SCALE GENOMIC DNA]</scope>
</reference>
<feature type="region of interest" description="Disordered" evidence="1">
    <location>
        <begin position="28"/>
        <end position="58"/>
    </location>
</feature>
<keyword evidence="3" id="KW-1185">Reference proteome</keyword>
<dbReference type="Proteomes" id="UP000256970">
    <property type="component" value="Unassembled WGS sequence"/>
</dbReference>
<proteinExistence type="predicted"/>
<organism evidence="2 3">
    <name type="scientific">Tetradesmus obliquus</name>
    <name type="common">Green alga</name>
    <name type="synonym">Acutodesmus obliquus</name>
    <dbReference type="NCBI Taxonomy" id="3088"/>
    <lineage>
        <taxon>Eukaryota</taxon>
        <taxon>Viridiplantae</taxon>
        <taxon>Chlorophyta</taxon>
        <taxon>core chlorophytes</taxon>
        <taxon>Chlorophyceae</taxon>
        <taxon>CS clade</taxon>
        <taxon>Sphaeropleales</taxon>
        <taxon>Scenedesmaceae</taxon>
        <taxon>Tetradesmus</taxon>
    </lineage>
</organism>
<evidence type="ECO:0000313" key="3">
    <source>
        <dbReference type="Proteomes" id="UP000256970"/>
    </source>
</evidence>
<feature type="region of interest" description="Disordered" evidence="1">
    <location>
        <begin position="71"/>
        <end position="93"/>
    </location>
</feature>
<sequence>MMSWPSADELWLHQHHQPNSAQVIPFSSSHRMQGKERAHTSSTAAPAGQQQQASRHWQELLQHHKAPVQLAGTTSHSNPPTHPATAGDHGSTERPAWLSFLQGMLDAHQKHHLDGISISRDNSSIKHSKSSSSKQSHRKGHHALAAPVAAAAAAAAAVPADNSITMDNDVAAPHSPTAHAAWPVCWPYV</sequence>
<feature type="compositionally biased region" description="Polar residues" evidence="1">
    <location>
        <begin position="40"/>
        <end position="55"/>
    </location>
</feature>